<reference evidence="14 15" key="1">
    <citation type="submission" date="2023-09" db="EMBL/GenBank/DDBJ databases">
        <authorList>
            <person name="Golyshina O.V."/>
            <person name="Lunev E.A."/>
            <person name="Bargiela R."/>
            <person name="Gaines M.C."/>
            <person name="Daum B."/>
            <person name="Bale N.J."/>
            <person name="Koenen M."/>
            <person name="Sinninghe Damst J.S."/>
            <person name="Yakimov M."/>
            <person name="Golyshin P.N."/>
        </authorList>
    </citation>
    <scope>NUCLEOTIDE SEQUENCE [LARGE SCALE GENOMIC DNA]</scope>
    <source>
        <strain evidence="14 15">M1</strain>
    </source>
</reference>
<comment type="function">
    <text evidence="9 11">Catalyzes the attachment of valine to tRNA(Val). As ValRS can inadvertently accommodate and process structurally similar amino acids such as threonine, to avoid such errors, it has a 'posttransfer' editing activity that hydrolyzes mischarged Thr-tRNA(Val) in a tRNA-dependent manner.</text>
</comment>
<organism evidence="14 15">
    <name type="scientific">Oxyplasma meridianum</name>
    <dbReference type="NCBI Taxonomy" id="3073602"/>
    <lineage>
        <taxon>Archaea</taxon>
        <taxon>Methanobacteriati</taxon>
        <taxon>Thermoplasmatota</taxon>
        <taxon>Thermoplasmata</taxon>
        <taxon>Thermoplasmatales</taxon>
        <taxon>Thermoplasmataceae</taxon>
        <taxon>Oxyplasma</taxon>
    </lineage>
</organism>
<evidence type="ECO:0000256" key="10">
    <source>
        <dbReference type="ARBA" id="ARBA00061452"/>
    </source>
</evidence>
<dbReference type="Pfam" id="PF00133">
    <property type="entry name" value="tRNA-synt_1"/>
    <property type="match status" value="1"/>
</dbReference>
<dbReference type="GO" id="GO:0005829">
    <property type="term" value="C:cytosol"/>
    <property type="evidence" value="ECO:0007669"/>
    <property type="project" value="TreeGrafter"/>
</dbReference>
<evidence type="ECO:0000256" key="5">
    <source>
        <dbReference type="ARBA" id="ARBA00022840"/>
    </source>
</evidence>
<dbReference type="CDD" id="cd07962">
    <property type="entry name" value="Anticodon_Ia_Val"/>
    <property type="match status" value="1"/>
</dbReference>
<dbReference type="Gene3D" id="1.10.730.10">
    <property type="entry name" value="Isoleucyl-tRNA Synthetase, Domain 1"/>
    <property type="match status" value="1"/>
</dbReference>
<dbReference type="InterPro" id="IPR001412">
    <property type="entry name" value="aa-tRNA-synth_I_CS"/>
</dbReference>
<keyword evidence="15" id="KW-1185">Reference proteome</keyword>
<dbReference type="InterPro" id="IPR022874">
    <property type="entry name" value="Valine-tRNA_ligase_type_2"/>
</dbReference>
<dbReference type="SUPFAM" id="SSF52374">
    <property type="entry name" value="Nucleotidylyl transferase"/>
    <property type="match status" value="1"/>
</dbReference>
<name>A0AAX4NJ03_9ARCH</name>
<keyword evidence="3 11" id="KW-0436">Ligase</keyword>
<keyword evidence="5 11" id="KW-0067">ATP-binding</keyword>
<evidence type="ECO:0000256" key="4">
    <source>
        <dbReference type="ARBA" id="ARBA00022741"/>
    </source>
</evidence>
<comment type="subcellular location">
    <subcellularLocation>
        <location evidence="1 11">Cytoplasm</location>
    </subcellularLocation>
</comment>
<evidence type="ECO:0000259" key="13">
    <source>
        <dbReference type="Pfam" id="PF08264"/>
    </source>
</evidence>
<proteinExistence type="inferred from homology"/>
<dbReference type="PRINTS" id="PR00986">
    <property type="entry name" value="TRNASYNTHVAL"/>
</dbReference>
<evidence type="ECO:0000256" key="9">
    <source>
        <dbReference type="ARBA" id="ARBA00055630"/>
    </source>
</evidence>
<evidence type="ECO:0000256" key="3">
    <source>
        <dbReference type="ARBA" id="ARBA00022598"/>
    </source>
</evidence>
<dbReference type="PANTHER" id="PTHR11946">
    <property type="entry name" value="VALYL-TRNA SYNTHETASES"/>
    <property type="match status" value="1"/>
</dbReference>
<dbReference type="GO" id="GO:0002161">
    <property type="term" value="F:aminoacyl-tRNA deacylase activity"/>
    <property type="evidence" value="ECO:0007669"/>
    <property type="project" value="InterPro"/>
</dbReference>
<comment type="domain">
    <text evidence="11">ValRS has two distinct active sites: one for aminoacylation and one for editing. The misactivated threonine is translocated from the active site to the editing site.</text>
</comment>
<feature type="short sequence motif" description="'KMSKS' region" evidence="11">
    <location>
        <begin position="524"/>
        <end position="528"/>
    </location>
</feature>
<dbReference type="AlphaFoldDB" id="A0AAX4NJ03"/>
<keyword evidence="4 11" id="KW-0547">Nucleotide-binding</keyword>
<evidence type="ECO:0000256" key="2">
    <source>
        <dbReference type="ARBA" id="ARBA00022490"/>
    </source>
</evidence>
<dbReference type="PROSITE" id="PS00178">
    <property type="entry name" value="AA_TRNA_LIGASE_I"/>
    <property type="match status" value="1"/>
</dbReference>
<dbReference type="FunFam" id="3.40.50.620:FF:000192">
    <property type="entry name" value="Valine--tRNA ligase"/>
    <property type="match status" value="1"/>
</dbReference>
<dbReference type="PANTHER" id="PTHR11946:SF93">
    <property type="entry name" value="VALINE--TRNA LIGASE, CHLOROPLASTIC_MITOCHONDRIAL 2"/>
    <property type="match status" value="1"/>
</dbReference>
<dbReference type="GO" id="GO:0006438">
    <property type="term" value="P:valyl-tRNA aminoacylation"/>
    <property type="evidence" value="ECO:0007669"/>
    <property type="project" value="UniProtKB-UniRule"/>
</dbReference>
<dbReference type="InterPro" id="IPR033705">
    <property type="entry name" value="Anticodon_Ia_Val"/>
</dbReference>
<dbReference type="InterPro" id="IPR009080">
    <property type="entry name" value="tRNAsynth_Ia_anticodon-bd"/>
</dbReference>
<evidence type="ECO:0000256" key="6">
    <source>
        <dbReference type="ARBA" id="ARBA00022917"/>
    </source>
</evidence>
<accession>A0AAX4NJ03</accession>
<feature type="short sequence motif" description="'HIGH' region" evidence="11">
    <location>
        <begin position="42"/>
        <end position="52"/>
    </location>
</feature>
<dbReference type="EMBL" id="CP133772">
    <property type="protein sequence ID" value="WYY01043.1"/>
    <property type="molecule type" value="Genomic_DNA"/>
</dbReference>
<dbReference type="Gene3D" id="3.40.50.620">
    <property type="entry name" value="HUPs"/>
    <property type="match status" value="2"/>
</dbReference>
<keyword evidence="6 11" id="KW-0648">Protein biosynthesis</keyword>
<dbReference type="InterPro" id="IPR002300">
    <property type="entry name" value="aa-tRNA-synth_Ia"/>
</dbReference>
<dbReference type="InterPro" id="IPR009008">
    <property type="entry name" value="Val/Leu/Ile-tRNA-synth_edit"/>
</dbReference>
<dbReference type="NCBIfam" id="TIGR00422">
    <property type="entry name" value="valS"/>
    <property type="match status" value="1"/>
</dbReference>
<feature type="binding site" evidence="11">
    <location>
        <position position="527"/>
    </location>
    <ligand>
        <name>ATP</name>
        <dbReference type="ChEBI" id="CHEBI:30616"/>
    </ligand>
</feature>
<dbReference type="KEGG" id="omr:OXIME_001639"/>
<dbReference type="InterPro" id="IPR014729">
    <property type="entry name" value="Rossmann-like_a/b/a_fold"/>
</dbReference>
<dbReference type="HAMAP" id="MF_02005">
    <property type="entry name" value="Val_tRNA_synth_type2"/>
    <property type="match status" value="1"/>
</dbReference>
<keyword evidence="2 11" id="KW-0963">Cytoplasm</keyword>
<evidence type="ECO:0000256" key="8">
    <source>
        <dbReference type="ARBA" id="ARBA00047552"/>
    </source>
</evidence>
<gene>
    <name evidence="11" type="primary">valS</name>
    <name evidence="14" type="ORF">OXIME_001639</name>
</gene>
<keyword evidence="7 11" id="KW-0030">Aminoacyl-tRNA synthetase</keyword>
<dbReference type="Pfam" id="PF08264">
    <property type="entry name" value="Anticodon_1"/>
    <property type="match status" value="1"/>
</dbReference>
<dbReference type="GO" id="GO:0005524">
    <property type="term" value="F:ATP binding"/>
    <property type="evidence" value="ECO:0007669"/>
    <property type="project" value="UniProtKB-UniRule"/>
</dbReference>
<dbReference type="SUPFAM" id="SSF50677">
    <property type="entry name" value="ValRS/IleRS/LeuRS editing domain"/>
    <property type="match status" value="1"/>
</dbReference>
<dbReference type="InterPro" id="IPR002303">
    <property type="entry name" value="Valyl-tRNA_ligase"/>
</dbReference>
<protein>
    <recommendedName>
        <fullName evidence="11">Valine--tRNA ligase</fullName>
        <ecNumber evidence="11">6.1.1.9</ecNumber>
    </recommendedName>
    <alternativeName>
        <fullName evidence="11">Valyl-tRNA synthetase</fullName>
        <shortName evidence="11">ValRS</shortName>
    </alternativeName>
</protein>
<evidence type="ECO:0000313" key="15">
    <source>
        <dbReference type="Proteomes" id="UP001451606"/>
    </source>
</evidence>
<dbReference type="InterPro" id="IPR013155">
    <property type="entry name" value="M/V/L/I-tRNA-synth_anticd-bd"/>
</dbReference>
<feature type="domain" description="Methionyl/Valyl/Leucyl/Isoleucyl-tRNA synthetase anticodon-binding" evidence="13">
    <location>
        <begin position="606"/>
        <end position="751"/>
    </location>
</feature>
<comment type="catalytic activity">
    <reaction evidence="8 11">
        <text>tRNA(Val) + L-valine + ATP = L-valyl-tRNA(Val) + AMP + diphosphate</text>
        <dbReference type="Rhea" id="RHEA:10704"/>
        <dbReference type="Rhea" id="RHEA-COMP:9672"/>
        <dbReference type="Rhea" id="RHEA-COMP:9708"/>
        <dbReference type="ChEBI" id="CHEBI:30616"/>
        <dbReference type="ChEBI" id="CHEBI:33019"/>
        <dbReference type="ChEBI" id="CHEBI:57762"/>
        <dbReference type="ChEBI" id="CHEBI:78442"/>
        <dbReference type="ChEBI" id="CHEBI:78537"/>
        <dbReference type="ChEBI" id="CHEBI:456215"/>
        <dbReference type="EC" id="6.1.1.9"/>
    </reaction>
</comment>
<evidence type="ECO:0000256" key="1">
    <source>
        <dbReference type="ARBA" id="ARBA00004496"/>
    </source>
</evidence>
<dbReference type="Proteomes" id="UP001451606">
    <property type="component" value="Chromosome"/>
</dbReference>
<comment type="similarity">
    <text evidence="10 11">Belongs to the class-I aminoacyl-tRNA synthetase family. ValS type 2 subfamily.</text>
</comment>
<evidence type="ECO:0000256" key="7">
    <source>
        <dbReference type="ARBA" id="ARBA00023146"/>
    </source>
</evidence>
<evidence type="ECO:0000313" key="14">
    <source>
        <dbReference type="EMBL" id="WYY01043.1"/>
    </source>
</evidence>
<dbReference type="SUPFAM" id="SSF47323">
    <property type="entry name" value="Anticodon-binding domain of a subclass of class I aminoacyl-tRNA synthetases"/>
    <property type="match status" value="1"/>
</dbReference>
<dbReference type="EC" id="6.1.1.9" evidence="11"/>
<dbReference type="RefSeq" id="WP_393971365.1">
    <property type="nucleotide sequence ID" value="NZ_CP133772.1"/>
</dbReference>
<dbReference type="GO" id="GO:0004832">
    <property type="term" value="F:valine-tRNA ligase activity"/>
    <property type="evidence" value="ECO:0007669"/>
    <property type="project" value="UniProtKB-UniRule"/>
</dbReference>
<dbReference type="GeneID" id="95968377"/>
<feature type="domain" description="Aminoacyl-tRNA synthetase class Ia" evidence="12">
    <location>
        <begin position="13"/>
        <end position="562"/>
    </location>
</feature>
<dbReference type="NCBIfam" id="NF009687">
    <property type="entry name" value="PRK13208.1"/>
    <property type="match status" value="1"/>
</dbReference>
<sequence length="797" mass="91798">MDLDIAKIEDKLKKYWEEEDIYQFKINPLGRDKNFSIDTPPPTVSGKMHMGHAFSYPHQDFIARYKRMRGYSVFYPWGFDDNGLPTERYTEKLMGIRADKIGLEDFIKACQEASRQSENELLKNWKNMGISADFKNHYTTMSESSRKISQSMFLDLLKKGRAYREEAPTLRCPSCRTSISQIELKDGIVSTDFVYIKFDLVEGGHIVIATTRPEMIGACVAIFVNGSDERYKSFLNKKAIVPIYGTEVPLMADDSIQADKGTGAEMMCTFGDQNDLALWRKYQLPLKIVLDNAGRMNESAGEFKGLLIQDARKAVVSKLKDENRIEKTERIKHSVNLHERCDTPIEIGISTQWFVRYLDLKEKLKARANQVIWLPDHMKIRLDNWIDGLKWDWCISRQRFYGVPFPVWYCKSCKNLVLADESDLPVDPRTEIKGRKCNKCGSDHLEPERDVMDTWATSSLSPRLAITSQENFEKLYPMDIRFQGHDIITVWAFVTIVRSEIHDNRTPWDRIFISGNVYDPLGQKMSKSKGNVMEPASFIDQYGSDALRFWASGSVPGEDIKIKEQDFVRGRRTVIKLFNAFKLLELIRSGNPLKKLGKPPSNMENAWILAKISSVVKNVTELMDQYLFSRARTQLDNFFWNTFCDNYLEIIKGYGNAGTDPAILEETVSVAYHVFLDILKMYAPIMPFITDEIYLSYPEHGKSIHLDSWPSICDQFNFRETEEKMDYIIEVIGKIRNLKTGNKMSMNAPLERVFISGNSRIIEEGGDIIRRMMKIGSIISNDSQEILVSMNDKEENK</sequence>
<evidence type="ECO:0000256" key="11">
    <source>
        <dbReference type="HAMAP-Rule" id="MF_02005"/>
    </source>
</evidence>
<evidence type="ECO:0000259" key="12">
    <source>
        <dbReference type="Pfam" id="PF00133"/>
    </source>
</evidence>